<protein>
    <submittedName>
        <fullName evidence="3">Kinesin</fullName>
    </submittedName>
</protein>
<feature type="compositionally biased region" description="Pro residues" evidence="2">
    <location>
        <begin position="429"/>
        <end position="438"/>
    </location>
</feature>
<proteinExistence type="predicted"/>
<evidence type="ECO:0000256" key="2">
    <source>
        <dbReference type="SAM" id="MobiDB-lite"/>
    </source>
</evidence>
<dbReference type="RefSeq" id="XP_020129159.1">
    <property type="nucleotide sequence ID" value="XM_020274815.1"/>
</dbReference>
<feature type="region of interest" description="Disordered" evidence="2">
    <location>
        <begin position="193"/>
        <end position="438"/>
    </location>
</feature>
<feature type="region of interest" description="Disordered" evidence="2">
    <location>
        <begin position="134"/>
        <end position="153"/>
    </location>
</feature>
<evidence type="ECO:0000313" key="3">
    <source>
        <dbReference type="EMBL" id="OJD32899.1"/>
    </source>
</evidence>
<feature type="compositionally biased region" description="Basic and acidic residues" evidence="2">
    <location>
        <begin position="398"/>
        <end position="409"/>
    </location>
</feature>
<dbReference type="OrthoDB" id="10599631at2759"/>
<keyword evidence="1" id="KW-0175">Coiled coil</keyword>
<accession>A0A1J9RJZ8</accession>
<feature type="coiled-coil region" evidence="1">
    <location>
        <begin position="45"/>
        <end position="72"/>
    </location>
</feature>
<name>A0A1J9RJZ8_9PEZI</name>
<dbReference type="EMBL" id="MNUE01000035">
    <property type="protein sequence ID" value="OJD32899.1"/>
    <property type="molecule type" value="Genomic_DNA"/>
</dbReference>
<gene>
    <name evidence="3" type="ORF">BKCO1_3500067</name>
</gene>
<evidence type="ECO:0000313" key="4">
    <source>
        <dbReference type="Proteomes" id="UP000183809"/>
    </source>
</evidence>
<organism evidence="3 4">
    <name type="scientific">Diplodia corticola</name>
    <dbReference type="NCBI Taxonomy" id="236234"/>
    <lineage>
        <taxon>Eukaryota</taxon>
        <taxon>Fungi</taxon>
        <taxon>Dikarya</taxon>
        <taxon>Ascomycota</taxon>
        <taxon>Pezizomycotina</taxon>
        <taxon>Dothideomycetes</taxon>
        <taxon>Dothideomycetes incertae sedis</taxon>
        <taxon>Botryosphaeriales</taxon>
        <taxon>Botryosphaeriaceae</taxon>
        <taxon>Diplodia</taxon>
    </lineage>
</organism>
<sequence>MASSSDDGRILLYYQQTKREHQYLKKKTEQFTESLRKVDTMYEAMLEHELRMNDMDQRLTALTEDNNSIKELFRKMGSDEHGRFEKASLEVQNLSRKVLRVETLEKEHSNRVHNNGILLRDIQYKLAQLEETVEELPKSKGKATKHPDHSEIGRLAKEVESLRGLLYEQGTSAKKLRQDFDEVKAVVQQGGEGIAQARAQTREPNTQPRPRSEPETQSSAQPQTPTSANVKKPAKRRQPVHSTRLSKRQTIISSKGSEKPTHTPSLALDAGSRGLPMARISRHTDTPIPGRLRVSKERSPVSKAPSRRSQRISEKNKRQASSQPQVEIALDGYEDAGPRCPPSQRPLMVHMNHSYPHIQGLPRSSESGDAIGTRSETEQRAASRLSGWRQDQEYQDAPAERSAQHENYPRKPPALVPQPRKRKKRELPPMKPLPPYEE</sequence>
<feature type="compositionally biased region" description="Polar residues" evidence="2">
    <location>
        <begin position="198"/>
        <end position="229"/>
    </location>
</feature>
<evidence type="ECO:0000256" key="1">
    <source>
        <dbReference type="SAM" id="Coils"/>
    </source>
</evidence>
<feature type="compositionally biased region" description="Basic residues" evidence="2">
    <location>
        <begin position="232"/>
        <end position="247"/>
    </location>
</feature>
<keyword evidence="4" id="KW-1185">Reference proteome</keyword>
<dbReference type="GeneID" id="31015076"/>
<reference evidence="3 4" key="1">
    <citation type="submission" date="2016-10" db="EMBL/GenBank/DDBJ databases">
        <title>Proteomics and genomics reveal pathogen-plant mechanisms compatible with a hemibiotrophic lifestyle of Diplodia corticola.</title>
        <authorList>
            <person name="Fernandes I."/>
            <person name="De Jonge R."/>
            <person name="Van De Peer Y."/>
            <person name="Devreese B."/>
            <person name="Alves A."/>
            <person name="Esteves A.C."/>
        </authorList>
    </citation>
    <scope>NUCLEOTIDE SEQUENCE [LARGE SCALE GENOMIC DNA]</scope>
    <source>
        <strain evidence="3 4">CBS 112549</strain>
    </source>
</reference>
<dbReference type="Proteomes" id="UP000183809">
    <property type="component" value="Unassembled WGS sequence"/>
</dbReference>
<dbReference type="AlphaFoldDB" id="A0A1J9RJZ8"/>
<comment type="caution">
    <text evidence="3">The sequence shown here is derived from an EMBL/GenBank/DDBJ whole genome shotgun (WGS) entry which is preliminary data.</text>
</comment>